<dbReference type="GeneID" id="20203385"/>
<feature type="compositionally biased region" description="Polar residues" evidence="1">
    <location>
        <begin position="262"/>
        <end position="274"/>
    </location>
</feature>
<dbReference type="CTD" id="20203385"/>
<proteinExistence type="predicted"/>
<dbReference type="InParanoid" id="T1F3I6"/>
<evidence type="ECO:0000313" key="3">
    <source>
        <dbReference type="EnsemblMetazoa" id="HelroP170855"/>
    </source>
</evidence>
<feature type="region of interest" description="Disordered" evidence="1">
    <location>
        <begin position="262"/>
        <end position="296"/>
    </location>
</feature>
<dbReference type="EMBL" id="AMQM01003695">
    <property type="status" value="NOT_ANNOTATED_CDS"/>
    <property type="molecule type" value="Genomic_DNA"/>
</dbReference>
<dbReference type="EnsemblMetazoa" id="HelroT170855">
    <property type="protein sequence ID" value="HelroP170855"/>
    <property type="gene ID" value="HelroG170855"/>
</dbReference>
<name>T1F3I6_HELRO</name>
<evidence type="ECO:0000313" key="2">
    <source>
        <dbReference type="EMBL" id="ESO06835.1"/>
    </source>
</evidence>
<dbReference type="AlphaFoldDB" id="T1F3I6"/>
<reference evidence="2 4" key="2">
    <citation type="journal article" date="2013" name="Nature">
        <title>Insights into bilaterian evolution from three spiralian genomes.</title>
        <authorList>
            <person name="Simakov O."/>
            <person name="Marletaz F."/>
            <person name="Cho S.J."/>
            <person name="Edsinger-Gonzales E."/>
            <person name="Havlak P."/>
            <person name="Hellsten U."/>
            <person name="Kuo D.H."/>
            <person name="Larsson T."/>
            <person name="Lv J."/>
            <person name="Arendt D."/>
            <person name="Savage R."/>
            <person name="Osoegawa K."/>
            <person name="de Jong P."/>
            <person name="Grimwood J."/>
            <person name="Chapman J.A."/>
            <person name="Shapiro H."/>
            <person name="Aerts A."/>
            <person name="Otillar R.P."/>
            <person name="Terry A.Y."/>
            <person name="Boore J.L."/>
            <person name="Grigoriev I.V."/>
            <person name="Lindberg D.R."/>
            <person name="Seaver E.C."/>
            <person name="Weisblat D.A."/>
            <person name="Putnam N.H."/>
            <person name="Rokhsar D.S."/>
        </authorList>
    </citation>
    <scope>NUCLEOTIDE SEQUENCE</scope>
</reference>
<evidence type="ECO:0000313" key="4">
    <source>
        <dbReference type="Proteomes" id="UP000015101"/>
    </source>
</evidence>
<keyword evidence="4" id="KW-1185">Reference proteome</keyword>
<feature type="compositionally biased region" description="Low complexity" evidence="1">
    <location>
        <begin position="189"/>
        <end position="221"/>
    </location>
</feature>
<sequence length="296" mass="31717">MDDQHTAAALDHDLLSKKSPSTNLSATCNSVVAATNSLLCNNLLLSTSWGSIAELCGVVGNGEATGGLASSSGNSSIGGVAGGLTSLMNINNGPDYMNLRNPSSACTLNVVGVKNEPVSPGPPPISPTPKFSSDFVKPYGSSSMGTTNNIPPYQLHNSVSATSYHINKSRTDKLDSNNNYIASSSSPFNMNHNNLQQQQHGVIKNSYSQQQQQHYHSMSDSTNSPYLHHNISPNQSYTSNHPLMQQRVLQHQQKMLEQNLLQVDQPTNASNDASTALPAAAQFRRSGTVDEEDSFR</sequence>
<dbReference type="KEGG" id="hro:HELRODRAFT_170855"/>
<dbReference type="Proteomes" id="UP000015101">
    <property type="component" value="Unassembled WGS sequence"/>
</dbReference>
<evidence type="ECO:0000256" key="1">
    <source>
        <dbReference type="SAM" id="MobiDB-lite"/>
    </source>
</evidence>
<dbReference type="HOGENOM" id="CLU_940980_0_0_1"/>
<dbReference type="RefSeq" id="XP_009014931.1">
    <property type="nucleotide sequence ID" value="XM_009016683.1"/>
</dbReference>
<feature type="region of interest" description="Disordered" evidence="1">
    <location>
        <begin position="170"/>
        <end position="239"/>
    </location>
</feature>
<reference evidence="3" key="3">
    <citation type="submission" date="2015-06" db="UniProtKB">
        <authorList>
            <consortium name="EnsemblMetazoa"/>
        </authorList>
    </citation>
    <scope>IDENTIFICATION</scope>
</reference>
<organism evidence="3 4">
    <name type="scientific">Helobdella robusta</name>
    <name type="common">Californian leech</name>
    <dbReference type="NCBI Taxonomy" id="6412"/>
    <lineage>
        <taxon>Eukaryota</taxon>
        <taxon>Metazoa</taxon>
        <taxon>Spiralia</taxon>
        <taxon>Lophotrochozoa</taxon>
        <taxon>Annelida</taxon>
        <taxon>Clitellata</taxon>
        <taxon>Hirudinea</taxon>
        <taxon>Rhynchobdellida</taxon>
        <taxon>Glossiphoniidae</taxon>
        <taxon>Helobdella</taxon>
    </lineage>
</organism>
<accession>T1F3I6</accession>
<feature type="compositionally biased region" description="Polar residues" evidence="1">
    <location>
        <begin position="176"/>
        <end position="188"/>
    </location>
</feature>
<dbReference type="EMBL" id="KB096275">
    <property type="protein sequence ID" value="ESO06835.1"/>
    <property type="molecule type" value="Genomic_DNA"/>
</dbReference>
<protein>
    <submittedName>
        <fullName evidence="2 3">Uncharacterized protein</fullName>
    </submittedName>
</protein>
<reference evidence="4" key="1">
    <citation type="submission" date="2012-12" db="EMBL/GenBank/DDBJ databases">
        <authorList>
            <person name="Hellsten U."/>
            <person name="Grimwood J."/>
            <person name="Chapman J.A."/>
            <person name="Shapiro H."/>
            <person name="Aerts A."/>
            <person name="Otillar R.P."/>
            <person name="Terry A.Y."/>
            <person name="Boore J.L."/>
            <person name="Simakov O."/>
            <person name="Marletaz F."/>
            <person name="Cho S.-J."/>
            <person name="Edsinger-Gonzales E."/>
            <person name="Havlak P."/>
            <person name="Kuo D.-H."/>
            <person name="Larsson T."/>
            <person name="Lv J."/>
            <person name="Arendt D."/>
            <person name="Savage R."/>
            <person name="Osoegawa K."/>
            <person name="de Jong P."/>
            <person name="Lindberg D.R."/>
            <person name="Seaver E.C."/>
            <person name="Weisblat D.A."/>
            <person name="Putnam N.H."/>
            <person name="Grigoriev I.V."/>
            <person name="Rokhsar D.S."/>
        </authorList>
    </citation>
    <scope>NUCLEOTIDE SEQUENCE</scope>
</reference>
<gene>
    <name evidence="3" type="primary">20203385</name>
    <name evidence="2" type="ORF">HELRODRAFT_170855</name>
</gene>